<dbReference type="Proteomes" id="UP000214603">
    <property type="component" value="Unassembled WGS sequence"/>
</dbReference>
<dbReference type="InterPro" id="IPR005064">
    <property type="entry name" value="BUG"/>
</dbReference>
<dbReference type="SUPFAM" id="SSF53850">
    <property type="entry name" value="Periplasmic binding protein-like II"/>
    <property type="match status" value="1"/>
</dbReference>
<dbReference type="RefSeq" id="WP_088605414.1">
    <property type="nucleotide sequence ID" value="NZ_NJIH01000013.1"/>
</dbReference>
<feature type="chain" id="PRO_5012646426" description="MFS transporter" evidence="2">
    <location>
        <begin position="25"/>
        <end position="327"/>
    </location>
</feature>
<accession>A0A225M1M4</accession>
<keyword evidence="2" id="KW-0732">Signal</keyword>
<evidence type="ECO:0000256" key="2">
    <source>
        <dbReference type="SAM" id="SignalP"/>
    </source>
</evidence>
<evidence type="ECO:0000313" key="4">
    <source>
        <dbReference type="Proteomes" id="UP000214603"/>
    </source>
</evidence>
<dbReference type="OrthoDB" id="8678477at2"/>
<evidence type="ECO:0000256" key="1">
    <source>
        <dbReference type="ARBA" id="ARBA00006987"/>
    </source>
</evidence>
<dbReference type="CDD" id="cd13578">
    <property type="entry name" value="PBP2_Bug27"/>
    <property type="match status" value="1"/>
</dbReference>
<dbReference type="EMBL" id="NJIH01000013">
    <property type="protein sequence ID" value="OWT55227.1"/>
    <property type="molecule type" value="Genomic_DNA"/>
</dbReference>
<evidence type="ECO:0000313" key="3">
    <source>
        <dbReference type="EMBL" id="OWT55227.1"/>
    </source>
</evidence>
<dbReference type="AlphaFoldDB" id="A0A225M1M4"/>
<keyword evidence="4" id="KW-1185">Reference proteome</keyword>
<proteinExistence type="inferred from homology"/>
<dbReference type="PANTHER" id="PTHR42928:SF5">
    <property type="entry name" value="BLR1237 PROTEIN"/>
    <property type="match status" value="1"/>
</dbReference>
<dbReference type="Gene3D" id="3.40.190.150">
    <property type="entry name" value="Bordetella uptake gene, domain 1"/>
    <property type="match status" value="1"/>
</dbReference>
<organism evidence="3 4">
    <name type="scientific">Candidimonas nitroreducens</name>
    <dbReference type="NCBI Taxonomy" id="683354"/>
    <lineage>
        <taxon>Bacteria</taxon>
        <taxon>Pseudomonadati</taxon>
        <taxon>Pseudomonadota</taxon>
        <taxon>Betaproteobacteria</taxon>
        <taxon>Burkholderiales</taxon>
        <taxon>Alcaligenaceae</taxon>
        <taxon>Candidimonas</taxon>
    </lineage>
</organism>
<comment type="similarity">
    <text evidence="1">Belongs to the UPF0065 (bug) family.</text>
</comment>
<dbReference type="PIRSF" id="PIRSF017082">
    <property type="entry name" value="YflP"/>
    <property type="match status" value="1"/>
</dbReference>
<comment type="caution">
    <text evidence="3">The sequence shown here is derived from an EMBL/GenBank/DDBJ whole genome shotgun (WGS) entry which is preliminary data.</text>
</comment>
<sequence>MKILTSLAFAAALSAAAVPGAAGARDAAAFPSRPVTLVVPFTPSSGSDIIARIIAPKLEARWGQPVIVVNKPGASGDIGARQVAVAAPDGYTLLMAINSFTMTPSLHRNLPFDPVRGFAPVAKLATAGYTFAINPKVPAHDMKSLIAYVKTQDGHVNYATPGTGTPQHLAMELFKSHLGLHIAHVPYKGIAGALTGLVGGEVQMMFTTVHTMLPFLKDKRVRLLAVSGAQRDPLIPDVPTFREQGIDFMDGVDAWYGVMAPAGTPPAIVEGLNRDFVAVMNASQVKAQLAELGLSVHTSSAAEFSSLIKHDLARWKKVVDTAGIQAQ</sequence>
<evidence type="ECO:0008006" key="5">
    <source>
        <dbReference type="Google" id="ProtNLM"/>
    </source>
</evidence>
<protein>
    <recommendedName>
        <fullName evidence="5">MFS transporter</fullName>
    </recommendedName>
</protein>
<dbReference type="Pfam" id="PF03401">
    <property type="entry name" value="TctC"/>
    <property type="match status" value="1"/>
</dbReference>
<dbReference type="PANTHER" id="PTHR42928">
    <property type="entry name" value="TRICARBOXYLATE-BINDING PROTEIN"/>
    <property type="match status" value="1"/>
</dbReference>
<feature type="signal peptide" evidence="2">
    <location>
        <begin position="1"/>
        <end position="24"/>
    </location>
</feature>
<reference evidence="4" key="1">
    <citation type="submission" date="2017-06" db="EMBL/GenBank/DDBJ databases">
        <title>Herbaspirillum phytohormonus sp. nov., isolated from the root nodule of Robinia pseudoacacia in lead-zinc mine.</title>
        <authorList>
            <person name="Fan M."/>
            <person name="Lin Y."/>
        </authorList>
    </citation>
    <scope>NUCLEOTIDE SEQUENCE [LARGE SCALE GENOMIC DNA]</scope>
    <source>
        <strain evidence="4">SC-089</strain>
    </source>
</reference>
<dbReference type="Gene3D" id="3.40.190.10">
    <property type="entry name" value="Periplasmic binding protein-like II"/>
    <property type="match status" value="1"/>
</dbReference>
<gene>
    <name evidence="3" type="ORF">CEY11_21180</name>
</gene>
<dbReference type="InterPro" id="IPR042100">
    <property type="entry name" value="Bug_dom1"/>
</dbReference>
<name>A0A225M1M4_9BURK</name>